<proteinExistence type="predicted"/>
<dbReference type="InterPro" id="IPR036465">
    <property type="entry name" value="vWFA_dom_sf"/>
</dbReference>
<evidence type="ECO:0000313" key="4">
    <source>
        <dbReference type="Proteomes" id="UP000094165"/>
    </source>
</evidence>
<dbReference type="PROSITE" id="PS50234">
    <property type="entry name" value="VWFA"/>
    <property type="match status" value="1"/>
</dbReference>
<protein>
    <submittedName>
        <fullName evidence="3">Pilus assembly protein TadG</fullName>
    </submittedName>
</protein>
<keyword evidence="4" id="KW-1185">Reference proteome</keyword>
<dbReference type="InterPro" id="IPR002035">
    <property type="entry name" value="VWF_A"/>
</dbReference>
<dbReference type="Proteomes" id="UP000094165">
    <property type="component" value="Unassembled WGS sequence"/>
</dbReference>
<dbReference type="AlphaFoldDB" id="A0A1E5D7F5"/>
<dbReference type="RefSeq" id="WP_017053703.1">
    <property type="nucleotide sequence ID" value="NZ_AJYW02000021.1"/>
</dbReference>
<dbReference type="EMBL" id="AJYW02000021">
    <property type="protein sequence ID" value="OEE79576.1"/>
    <property type="molecule type" value="Genomic_DNA"/>
</dbReference>
<keyword evidence="1" id="KW-1133">Transmembrane helix</keyword>
<evidence type="ECO:0000313" key="3">
    <source>
        <dbReference type="EMBL" id="OEE79576.1"/>
    </source>
</evidence>
<accession>A0A1E5D7F5</accession>
<comment type="caution">
    <text evidence="3">The sequence shown here is derived from an EMBL/GenBank/DDBJ whole genome shotgun (WGS) entry which is preliminary data.</text>
</comment>
<reference evidence="3 4" key="1">
    <citation type="journal article" date="2012" name="Science">
        <title>Ecological populations of bacteria act as socially cohesive units of antibiotic production and resistance.</title>
        <authorList>
            <person name="Cordero O.X."/>
            <person name="Wildschutte H."/>
            <person name="Kirkup B."/>
            <person name="Proehl S."/>
            <person name="Ngo L."/>
            <person name="Hussain F."/>
            <person name="Le Roux F."/>
            <person name="Mincer T."/>
            <person name="Polz M.F."/>
        </authorList>
    </citation>
    <scope>NUCLEOTIDE SEQUENCE [LARGE SCALE GENOMIC DNA]</scope>
    <source>
        <strain evidence="3 4">FF-238</strain>
    </source>
</reference>
<feature type="domain" description="VWFA" evidence="2">
    <location>
        <begin position="150"/>
        <end position="343"/>
    </location>
</feature>
<feature type="transmembrane region" description="Helical" evidence="1">
    <location>
        <begin position="12"/>
        <end position="32"/>
    </location>
</feature>
<name>A0A1E5D7F5_9VIBR</name>
<evidence type="ECO:0000259" key="2">
    <source>
        <dbReference type="PROSITE" id="PS50234"/>
    </source>
</evidence>
<dbReference type="SUPFAM" id="SSF53300">
    <property type="entry name" value="vWA-like"/>
    <property type="match status" value="1"/>
</dbReference>
<dbReference type="Gene3D" id="3.40.50.410">
    <property type="entry name" value="von Willebrand factor, type A domain"/>
    <property type="match status" value="1"/>
</dbReference>
<evidence type="ECO:0000256" key="1">
    <source>
        <dbReference type="SAM" id="Phobius"/>
    </source>
</evidence>
<keyword evidence="1" id="KW-0812">Transmembrane</keyword>
<dbReference type="Pfam" id="PF00092">
    <property type="entry name" value="VWA"/>
    <property type="match status" value="1"/>
</dbReference>
<keyword evidence="1" id="KW-0472">Membrane</keyword>
<gene>
    <name evidence="3" type="ORF">A130_11045</name>
</gene>
<sequence length="451" mass="51169">MSTIAKQKGVAAIVFMLFLPCLIMTFAFAVGYSQRLLAHAKLEEATEVASLALIASPKKNNEEDKEYARSLIDLYVADNINNIDVKVTTETCKTTQCVEDKGELSPFTDFVVSASTEHKSWIVHNDIGVKPQFKVSGSSVTRKFLPQPVDIYFIVDISQSMHNIWSGEAKTQMQVVKDTIDRVVKELSLLKTDKKSKVSLITYNAYNIKGVSNSRERQLYNYRVNEKNKSRTPAEVVEAMFKPGAPIKNYPYAHMYNTAEDIPLTDKYISFRDMIKSSKINQATGGGTESWQGIISAAQEANNVNTDERNPEQVFIILSDGADSEVTYTDTHRTKQYEKENHVISKYDKYNGRWYKIYDKYLKTLVVDNKLCEKIKETIGKKKNRFTSDNNRKTVKTKVTMGVIGINYTVKEDDGFGDCVGKQNIYHAEKGKDVYKHILNLINEETGRLKD</sequence>
<organism evidence="3 4">
    <name type="scientific">Vibrio genomosp. F6 str. FF-238</name>
    <dbReference type="NCBI Taxonomy" id="1191298"/>
    <lineage>
        <taxon>Bacteria</taxon>
        <taxon>Pseudomonadati</taxon>
        <taxon>Pseudomonadota</taxon>
        <taxon>Gammaproteobacteria</taxon>
        <taxon>Vibrionales</taxon>
        <taxon>Vibrionaceae</taxon>
        <taxon>Vibrio</taxon>
    </lineage>
</organism>